<feature type="domain" description="Enoyl reductase (ER)" evidence="3">
    <location>
        <begin position="6"/>
        <end position="308"/>
    </location>
</feature>
<keyword evidence="1" id="KW-0521">NADP</keyword>
<dbReference type="Pfam" id="PF08240">
    <property type="entry name" value="ADH_N"/>
    <property type="match status" value="1"/>
</dbReference>
<evidence type="ECO:0000256" key="2">
    <source>
        <dbReference type="ARBA" id="ARBA00023002"/>
    </source>
</evidence>
<evidence type="ECO:0000313" key="5">
    <source>
        <dbReference type="Proteomes" id="UP001183410"/>
    </source>
</evidence>
<name>A0ABU2JRZ3_9ACTN</name>
<protein>
    <submittedName>
        <fullName evidence="4">NADP-dependent oxidoreductase</fullName>
        <ecNumber evidence="4">1.-.-.-</ecNumber>
    </submittedName>
</protein>
<organism evidence="4 5">
    <name type="scientific">Streptomyces chisholmiae</name>
    <dbReference type="NCBI Taxonomy" id="3075540"/>
    <lineage>
        <taxon>Bacteria</taxon>
        <taxon>Bacillati</taxon>
        <taxon>Actinomycetota</taxon>
        <taxon>Actinomycetes</taxon>
        <taxon>Kitasatosporales</taxon>
        <taxon>Streptomycetaceae</taxon>
        <taxon>Streptomyces</taxon>
    </lineage>
</organism>
<accession>A0ABU2JRZ3</accession>
<evidence type="ECO:0000259" key="3">
    <source>
        <dbReference type="SMART" id="SM00829"/>
    </source>
</evidence>
<dbReference type="Gene3D" id="3.90.180.10">
    <property type="entry name" value="Medium-chain alcohol dehydrogenases, catalytic domain"/>
    <property type="match status" value="1"/>
</dbReference>
<dbReference type="Proteomes" id="UP001183410">
    <property type="component" value="Unassembled WGS sequence"/>
</dbReference>
<comment type="caution">
    <text evidence="4">The sequence shown here is derived from an EMBL/GenBank/DDBJ whole genome shotgun (WGS) entry which is preliminary data.</text>
</comment>
<evidence type="ECO:0000256" key="1">
    <source>
        <dbReference type="ARBA" id="ARBA00022857"/>
    </source>
</evidence>
<dbReference type="PANTHER" id="PTHR48106">
    <property type="entry name" value="QUINONE OXIDOREDUCTASE PIG3-RELATED"/>
    <property type="match status" value="1"/>
</dbReference>
<dbReference type="RefSeq" id="WP_311667632.1">
    <property type="nucleotide sequence ID" value="NZ_JAVREO010000007.1"/>
</dbReference>
<reference evidence="5" key="1">
    <citation type="submission" date="2023-07" db="EMBL/GenBank/DDBJ databases">
        <title>30 novel species of actinomycetes from the DSMZ collection.</title>
        <authorList>
            <person name="Nouioui I."/>
        </authorList>
    </citation>
    <scope>NUCLEOTIDE SEQUENCE [LARGE SCALE GENOMIC DNA]</scope>
    <source>
        <strain evidence="5">DSM 44915</strain>
    </source>
</reference>
<dbReference type="Gene3D" id="3.40.50.720">
    <property type="entry name" value="NAD(P)-binding Rossmann-like Domain"/>
    <property type="match status" value="1"/>
</dbReference>
<dbReference type="SMART" id="SM00829">
    <property type="entry name" value="PKS_ER"/>
    <property type="match status" value="1"/>
</dbReference>
<keyword evidence="5" id="KW-1185">Reference proteome</keyword>
<dbReference type="Pfam" id="PF13602">
    <property type="entry name" value="ADH_zinc_N_2"/>
    <property type="match status" value="1"/>
</dbReference>
<proteinExistence type="predicted"/>
<dbReference type="CDD" id="cd05289">
    <property type="entry name" value="MDR_like_2"/>
    <property type="match status" value="1"/>
</dbReference>
<keyword evidence="2 4" id="KW-0560">Oxidoreductase</keyword>
<dbReference type="InterPro" id="IPR011032">
    <property type="entry name" value="GroES-like_sf"/>
</dbReference>
<dbReference type="InterPro" id="IPR036291">
    <property type="entry name" value="NAD(P)-bd_dom_sf"/>
</dbReference>
<gene>
    <name evidence="4" type="ORF">RM844_14520</name>
</gene>
<dbReference type="SUPFAM" id="SSF50129">
    <property type="entry name" value="GroES-like"/>
    <property type="match status" value="1"/>
</dbReference>
<sequence>MAGGYGGPEVLSVIDIAVPEPKARQVRIAVRAAGVNPFDHKVYSGVFGADPARLPLRLGVEAAGVVTAVGDDAVGPAGPIAVGDEVIAQHAPGAYATELVVPASSVVPKPAALSWEQAGGLLAAGGTAVHVLEAIGLGKDETVLIHGAAGGVGLVAVQLAVARGATVLATASQAKHDLLRELGARPVEYGPGLADRVRAVAPEGVHAAADLVGTDEAVDVSVALVPDRLRVATIAGHQRGARAGIRLLGGAPGGDPGTEIREAARLRLTEAAAAGRLRVVVAGTYPLRAAAAAHREIMTGHTTGKIVLVP</sequence>
<dbReference type="EMBL" id="JAVREO010000007">
    <property type="protein sequence ID" value="MDT0267501.1"/>
    <property type="molecule type" value="Genomic_DNA"/>
</dbReference>
<dbReference type="InterPro" id="IPR013154">
    <property type="entry name" value="ADH-like_N"/>
</dbReference>
<dbReference type="EC" id="1.-.-.-" evidence="4"/>
<evidence type="ECO:0000313" key="4">
    <source>
        <dbReference type="EMBL" id="MDT0267501.1"/>
    </source>
</evidence>
<dbReference type="GO" id="GO:0016491">
    <property type="term" value="F:oxidoreductase activity"/>
    <property type="evidence" value="ECO:0007669"/>
    <property type="project" value="UniProtKB-KW"/>
</dbReference>
<dbReference type="InterPro" id="IPR020843">
    <property type="entry name" value="ER"/>
</dbReference>
<dbReference type="SUPFAM" id="SSF51735">
    <property type="entry name" value="NAD(P)-binding Rossmann-fold domains"/>
    <property type="match status" value="1"/>
</dbReference>